<evidence type="ECO:0000256" key="1">
    <source>
        <dbReference type="SAM" id="MobiDB-lite"/>
    </source>
</evidence>
<gene>
    <name evidence="2" type="ORF">U6N30_06635</name>
</gene>
<accession>A0ABZ1B3F4</accession>
<dbReference type="RefSeq" id="WP_324276647.1">
    <property type="nucleotide sequence ID" value="NZ_CP141261.1"/>
</dbReference>
<dbReference type="EMBL" id="CP141261">
    <property type="protein sequence ID" value="WRL65323.1"/>
    <property type="molecule type" value="Genomic_DNA"/>
</dbReference>
<reference evidence="2 3" key="1">
    <citation type="submission" date="2023-12" db="EMBL/GenBank/DDBJ databases">
        <title>Blastococcus brunescens sp. nov., an actonobacterium isolated from sandstone collected in sahara desert.</title>
        <authorList>
            <person name="Gtari M."/>
            <person name="Ghodhbane F."/>
        </authorList>
    </citation>
    <scope>NUCLEOTIDE SEQUENCE [LARGE SCALE GENOMIC DNA]</scope>
    <source>
        <strain evidence="2 3">BMG 8361</strain>
    </source>
</reference>
<proteinExistence type="predicted"/>
<feature type="region of interest" description="Disordered" evidence="1">
    <location>
        <begin position="68"/>
        <end position="159"/>
    </location>
</feature>
<evidence type="ECO:0000313" key="3">
    <source>
        <dbReference type="Proteomes" id="UP001324287"/>
    </source>
</evidence>
<sequence length="159" mass="16833">MRIDVAATLTMSSPEPATALLQIAVADPLSEQLTVLSDGTAVEAEEFEVNGARVHRLQLLAGDTTVTYSASTEDGGSPRKVTPPSGPRPCARAATARRTSWRVSRRQSSTGRRRAQHWSRPWPIGCTGGWSTPPVRAAPSTPPSTPCSPARACAATTRT</sequence>
<keyword evidence="3" id="KW-1185">Reference proteome</keyword>
<dbReference type="Proteomes" id="UP001324287">
    <property type="component" value="Chromosome"/>
</dbReference>
<protein>
    <submittedName>
        <fullName evidence="2">Uncharacterized protein</fullName>
    </submittedName>
</protein>
<feature type="compositionally biased region" description="Basic residues" evidence="1">
    <location>
        <begin position="99"/>
        <end position="117"/>
    </location>
</feature>
<organism evidence="2 3">
    <name type="scientific">Blastococcus brunescens</name>
    <dbReference type="NCBI Taxonomy" id="1564165"/>
    <lineage>
        <taxon>Bacteria</taxon>
        <taxon>Bacillati</taxon>
        <taxon>Actinomycetota</taxon>
        <taxon>Actinomycetes</taxon>
        <taxon>Geodermatophilales</taxon>
        <taxon>Geodermatophilaceae</taxon>
        <taxon>Blastococcus</taxon>
    </lineage>
</organism>
<evidence type="ECO:0000313" key="2">
    <source>
        <dbReference type="EMBL" id="WRL65323.1"/>
    </source>
</evidence>
<name>A0ABZ1B3F4_9ACTN</name>
<feature type="compositionally biased region" description="Low complexity" evidence="1">
    <location>
        <begin position="147"/>
        <end position="159"/>
    </location>
</feature>